<keyword evidence="6" id="KW-0735">Signal-anchor</keyword>
<comment type="caution">
    <text evidence="12">The sequence shown here is derived from an EMBL/GenBank/DDBJ whole genome shotgun (WGS) entry which is preliminary data.</text>
</comment>
<dbReference type="AlphaFoldDB" id="A0A9Q0NA96"/>
<gene>
    <name evidence="12" type="primary">B3GALT5_5</name>
    <name evidence="12" type="ORF">Bhyg_00796</name>
</gene>
<keyword evidence="10" id="KW-0325">Glycoprotein</keyword>
<dbReference type="Proteomes" id="UP001151699">
    <property type="component" value="Chromosome A"/>
</dbReference>
<keyword evidence="5" id="KW-0812">Transmembrane</keyword>
<keyword evidence="8 11" id="KW-0333">Golgi apparatus</keyword>
<evidence type="ECO:0000313" key="12">
    <source>
        <dbReference type="EMBL" id="KAJ6645589.1"/>
    </source>
</evidence>
<dbReference type="Gene3D" id="3.90.550.50">
    <property type="match status" value="1"/>
</dbReference>
<evidence type="ECO:0000256" key="4">
    <source>
        <dbReference type="ARBA" id="ARBA00022679"/>
    </source>
</evidence>
<dbReference type="Pfam" id="PF01762">
    <property type="entry name" value="Galactosyl_T"/>
    <property type="match status" value="1"/>
</dbReference>
<evidence type="ECO:0000256" key="5">
    <source>
        <dbReference type="ARBA" id="ARBA00022692"/>
    </source>
</evidence>
<keyword evidence="7" id="KW-1133">Transmembrane helix</keyword>
<evidence type="ECO:0000256" key="1">
    <source>
        <dbReference type="ARBA" id="ARBA00004323"/>
    </source>
</evidence>
<keyword evidence="4" id="KW-0808">Transferase</keyword>
<evidence type="ECO:0000256" key="6">
    <source>
        <dbReference type="ARBA" id="ARBA00022968"/>
    </source>
</evidence>
<evidence type="ECO:0000256" key="10">
    <source>
        <dbReference type="ARBA" id="ARBA00023180"/>
    </source>
</evidence>
<evidence type="ECO:0000256" key="8">
    <source>
        <dbReference type="ARBA" id="ARBA00023034"/>
    </source>
</evidence>
<evidence type="ECO:0000256" key="2">
    <source>
        <dbReference type="ARBA" id="ARBA00008661"/>
    </source>
</evidence>
<evidence type="ECO:0000313" key="13">
    <source>
        <dbReference type="Proteomes" id="UP001151699"/>
    </source>
</evidence>
<name>A0A9Q0NA96_9DIPT</name>
<comment type="subcellular location">
    <subcellularLocation>
        <location evidence="1 11">Golgi apparatus membrane</location>
        <topology evidence="1 11">Single-pass type II membrane protein</topology>
    </subcellularLocation>
</comment>
<evidence type="ECO:0000256" key="3">
    <source>
        <dbReference type="ARBA" id="ARBA00022676"/>
    </source>
</evidence>
<dbReference type="FunFam" id="3.90.550.50:FF:000001">
    <property type="entry name" value="Hexosyltransferase"/>
    <property type="match status" value="1"/>
</dbReference>
<dbReference type="EMBL" id="WJQU01000001">
    <property type="protein sequence ID" value="KAJ6645589.1"/>
    <property type="molecule type" value="Genomic_DNA"/>
</dbReference>
<dbReference type="InterPro" id="IPR002659">
    <property type="entry name" value="Glyco_trans_31"/>
</dbReference>
<dbReference type="GO" id="GO:0006493">
    <property type="term" value="P:protein O-linked glycosylation"/>
    <property type="evidence" value="ECO:0007669"/>
    <property type="project" value="TreeGrafter"/>
</dbReference>
<keyword evidence="13" id="KW-1185">Reference proteome</keyword>
<evidence type="ECO:0000256" key="7">
    <source>
        <dbReference type="ARBA" id="ARBA00022989"/>
    </source>
</evidence>
<reference evidence="12" key="1">
    <citation type="submission" date="2022-07" db="EMBL/GenBank/DDBJ databases">
        <authorList>
            <person name="Trinca V."/>
            <person name="Uliana J.V.C."/>
            <person name="Torres T.T."/>
            <person name="Ward R.J."/>
            <person name="Monesi N."/>
        </authorList>
    </citation>
    <scope>NUCLEOTIDE SEQUENCE</scope>
    <source>
        <strain evidence="12">HSMRA1968</strain>
        <tissue evidence="12">Whole embryos</tissue>
    </source>
</reference>
<sequence length="409" mass="47976">MPIPKSTYFHVGYGYRIRSTAMHIVKYHLLVIVSRFRYCNFNESILTRHILQTGLCVFIVWFSLSYKNSFDESTHKNMNRLRHQQKQSQSINETHNDTLANLHNFEFVINNATLCMESASTENPSSVIVIMVHTARNNFNHRYAIRNTWGSVKKYRQWHLHLIFLLGIDSQNPSGSYEQNKLLDESKEHGDIIMGNFEDTYHNLTYKHLMGYKWVNKFCPTAKFILKTDDDIYADIYQIMDVILEELRDSNKTFACENMGGNKPVREIANKWYVSEETFPGDMYPDFCSGSAYLVKADDATKIYSVSNKTKFFWIDDVFVTGILRETFDVVVHNRNESSLQILSIYSRHHLGDKSEIINWCAKDLSINQLNYAFILLTKDEFVRDMFCIWNKVRLMRYAMNVVVDSEIH</sequence>
<dbReference type="PANTHER" id="PTHR11214">
    <property type="entry name" value="BETA-1,3-N-ACETYLGLUCOSAMINYLTRANSFERASE"/>
    <property type="match status" value="1"/>
</dbReference>
<proteinExistence type="inferred from homology"/>
<dbReference type="GO" id="GO:0016758">
    <property type="term" value="F:hexosyltransferase activity"/>
    <property type="evidence" value="ECO:0007669"/>
    <property type="project" value="InterPro"/>
</dbReference>
<keyword evidence="3 11" id="KW-0328">Glycosyltransferase</keyword>
<organism evidence="12 13">
    <name type="scientific">Pseudolycoriella hygida</name>
    <dbReference type="NCBI Taxonomy" id="35572"/>
    <lineage>
        <taxon>Eukaryota</taxon>
        <taxon>Metazoa</taxon>
        <taxon>Ecdysozoa</taxon>
        <taxon>Arthropoda</taxon>
        <taxon>Hexapoda</taxon>
        <taxon>Insecta</taxon>
        <taxon>Pterygota</taxon>
        <taxon>Neoptera</taxon>
        <taxon>Endopterygota</taxon>
        <taxon>Diptera</taxon>
        <taxon>Nematocera</taxon>
        <taxon>Sciaroidea</taxon>
        <taxon>Sciaridae</taxon>
        <taxon>Pseudolycoriella</taxon>
    </lineage>
</organism>
<accession>A0A9Q0NA96</accession>
<evidence type="ECO:0000256" key="9">
    <source>
        <dbReference type="ARBA" id="ARBA00023136"/>
    </source>
</evidence>
<protein>
    <recommendedName>
        <fullName evidence="11">Hexosyltransferase</fullName>
        <ecNumber evidence="11">2.4.1.-</ecNumber>
    </recommendedName>
</protein>
<comment type="similarity">
    <text evidence="2 11">Belongs to the glycosyltransferase 31 family.</text>
</comment>
<dbReference type="OrthoDB" id="115198at2759"/>
<dbReference type="PANTHER" id="PTHR11214:SF3">
    <property type="entry name" value="BETA-1,3-GALACTOSYLTRANSFERASE 6"/>
    <property type="match status" value="1"/>
</dbReference>
<evidence type="ECO:0000256" key="11">
    <source>
        <dbReference type="RuleBase" id="RU363063"/>
    </source>
</evidence>
<keyword evidence="9" id="KW-0472">Membrane</keyword>
<dbReference type="GO" id="GO:0000139">
    <property type="term" value="C:Golgi membrane"/>
    <property type="evidence" value="ECO:0007669"/>
    <property type="project" value="UniProtKB-SubCell"/>
</dbReference>
<dbReference type="EC" id="2.4.1.-" evidence="11"/>